<dbReference type="InterPro" id="IPR017938">
    <property type="entry name" value="Riboflavin_synthase-like_b-brl"/>
</dbReference>
<dbReference type="InterPro" id="IPR017927">
    <property type="entry name" value="FAD-bd_FR_type"/>
</dbReference>
<dbReference type="AlphaFoldDB" id="A0A9P8W439"/>
<dbReference type="Gene3D" id="3.40.50.80">
    <property type="entry name" value="Nucleotide-binding domain of ferredoxin-NADP reductase (FNR) module"/>
    <property type="match status" value="1"/>
</dbReference>
<evidence type="ECO:0000313" key="5">
    <source>
        <dbReference type="EMBL" id="KAH6890002.1"/>
    </source>
</evidence>
<sequence>MLRSCLRRRGTTSQLSIRRRLDIASMSTERTGHLERTAQEPRHEHLHEVTLGRIDQVNERVRLLRLVPQSGPVSFSPGQWLDTYVPGIAKPGGFTLTSPPSAATASEPYLELAVQESPDNPVAAWLWRPADNILGSVLRVRVGGSFVFPPPGKTSAGIRRVVFVAGGVGINPLMSILSSIAEGSFDGDVRILYASKLPQGGVKDVLFLPRIAEQFKQGRLRGRLRVFATGAPLDSHPQDGVGEELEKADIDIQAGRFSHDDLRAAIGREEQDSCVVYVCGPPTMTDEIVEMMTSAEGLGLQKCQVMTEKWW</sequence>
<evidence type="ECO:0000256" key="3">
    <source>
        <dbReference type="ARBA" id="ARBA00040516"/>
    </source>
</evidence>
<dbReference type="CDD" id="cd00322">
    <property type="entry name" value="FNR_like"/>
    <property type="match status" value="1"/>
</dbReference>
<evidence type="ECO:0000259" key="4">
    <source>
        <dbReference type="PROSITE" id="PS51384"/>
    </source>
</evidence>
<reference evidence="5 6" key="1">
    <citation type="journal article" date="2021" name="Nat. Commun.">
        <title>Genetic determinants of endophytism in the Arabidopsis root mycobiome.</title>
        <authorList>
            <person name="Mesny F."/>
            <person name="Miyauchi S."/>
            <person name="Thiergart T."/>
            <person name="Pickel B."/>
            <person name="Atanasova L."/>
            <person name="Karlsson M."/>
            <person name="Huettel B."/>
            <person name="Barry K.W."/>
            <person name="Haridas S."/>
            <person name="Chen C."/>
            <person name="Bauer D."/>
            <person name="Andreopoulos W."/>
            <person name="Pangilinan J."/>
            <person name="LaButti K."/>
            <person name="Riley R."/>
            <person name="Lipzen A."/>
            <person name="Clum A."/>
            <person name="Drula E."/>
            <person name="Henrissat B."/>
            <person name="Kohler A."/>
            <person name="Grigoriev I.V."/>
            <person name="Martin F.M."/>
            <person name="Hacquard S."/>
        </authorList>
    </citation>
    <scope>NUCLEOTIDE SEQUENCE [LARGE SCALE GENOMIC DNA]</scope>
    <source>
        <strain evidence="5 6">MPI-CAGE-CH-0241</strain>
    </source>
</reference>
<keyword evidence="6" id="KW-1185">Reference proteome</keyword>
<evidence type="ECO:0000256" key="1">
    <source>
        <dbReference type="ARBA" id="ARBA00023002"/>
    </source>
</evidence>
<dbReference type="SUPFAM" id="SSF52343">
    <property type="entry name" value="Ferredoxin reductase-like, C-terminal NADP-linked domain"/>
    <property type="match status" value="1"/>
</dbReference>
<dbReference type="InterPro" id="IPR052128">
    <property type="entry name" value="Oxidoreductase_NAD-binding"/>
</dbReference>
<dbReference type="EMBL" id="JAGPYM010000010">
    <property type="protein sequence ID" value="KAH6890002.1"/>
    <property type="molecule type" value="Genomic_DNA"/>
</dbReference>
<dbReference type="PROSITE" id="PS51384">
    <property type="entry name" value="FAD_FR"/>
    <property type="match status" value="1"/>
</dbReference>
<dbReference type="InterPro" id="IPR001433">
    <property type="entry name" value="OxRdtase_FAD/NAD-bd"/>
</dbReference>
<proteinExistence type="predicted"/>
<dbReference type="PANTHER" id="PTHR46505:SF1">
    <property type="entry name" value="OXIDOREDUCTASE NAD-BINDING DOMAIN-CONTAINING PROTEIN 1"/>
    <property type="match status" value="1"/>
</dbReference>
<name>A0A9P8W439_9HYPO</name>
<keyword evidence="2" id="KW-0520">NAD</keyword>
<dbReference type="Proteomes" id="UP000777438">
    <property type="component" value="Unassembled WGS sequence"/>
</dbReference>
<gene>
    <name evidence="5" type="ORF">B0T10DRAFT_44896</name>
</gene>
<evidence type="ECO:0000256" key="2">
    <source>
        <dbReference type="ARBA" id="ARBA00023027"/>
    </source>
</evidence>
<dbReference type="OrthoDB" id="436496at2759"/>
<accession>A0A9P8W439</accession>
<dbReference type="InterPro" id="IPR039261">
    <property type="entry name" value="FNR_nucleotide-bd"/>
</dbReference>
<dbReference type="PRINTS" id="PR00406">
    <property type="entry name" value="CYTB5RDTASE"/>
</dbReference>
<protein>
    <recommendedName>
        <fullName evidence="3">Oxidoreductase NAD-binding domain-containing protein 1</fullName>
    </recommendedName>
</protein>
<dbReference type="Gene3D" id="2.40.30.10">
    <property type="entry name" value="Translation factors"/>
    <property type="match status" value="1"/>
</dbReference>
<evidence type="ECO:0000313" key="6">
    <source>
        <dbReference type="Proteomes" id="UP000777438"/>
    </source>
</evidence>
<dbReference type="Pfam" id="PF00175">
    <property type="entry name" value="NAD_binding_1"/>
    <property type="match status" value="1"/>
</dbReference>
<organism evidence="5 6">
    <name type="scientific">Thelonectria olida</name>
    <dbReference type="NCBI Taxonomy" id="1576542"/>
    <lineage>
        <taxon>Eukaryota</taxon>
        <taxon>Fungi</taxon>
        <taxon>Dikarya</taxon>
        <taxon>Ascomycota</taxon>
        <taxon>Pezizomycotina</taxon>
        <taxon>Sordariomycetes</taxon>
        <taxon>Hypocreomycetidae</taxon>
        <taxon>Hypocreales</taxon>
        <taxon>Nectriaceae</taxon>
        <taxon>Thelonectria</taxon>
    </lineage>
</organism>
<dbReference type="GO" id="GO:0005739">
    <property type="term" value="C:mitochondrion"/>
    <property type="evidence" value="ECO:0007669"/>
    <property type="project" value="TreeGrafter"/>
</dbReference>
<dbReference type="PANTHER" id="PTHR46505">
    <property type="entry name" value="OXIDOREDUCTASE NAD-BINDING DOMAIN-CONTAINING PROTEIN 1"/>
    <property type="match status" value="1"/>
</dbReference>
<feature type="domain" description="FAD-binding FR-type" evidence="4">
    <location>
        <begin position="44"/>
        <end position="151"/>
    </location>
</feature>
<dbReference type="SUPFAM" id="SSF63380">
    <property type="entry name" value="Riboflavin synthase domain-like"/>
    <property type="match status" value="1"/>
</dbReference>
<dbReference type="GO" id="GO:0016491">
    <property type="term" value="F:oxidoreductase activity"/>
    <property type="evidence" value="ECO:0007669"/>
    <property type="project" value="UniProtKB-KW"/>
</dbReference>
<keyword evidence="1" id="KW-0560">Oxidoreductase</keyword>
<comment type="caution">
    <text evidence="5">The sequence shown here is derived from an EMBL/GenBank/DDBJ whole genome shotgun (WGS) entry which is preliminary data.</text>
</comment>